<sequence>APLAGIAGPGTALPMAVSIAVLALLAAAVTATATRPRDGRVTELTPRTAEE</sequence>
<protein>
    <submittedName>
        <fullName evidence="2">Bcr/CflA family drug resistance efflux transporter</fullName>
    </submittedName>
</protein>
<feature type="transmembrane region" description="Helical" evidence="1">
    <location>
        <begin position="12"/>
        <end position="33"/>
    </location>
</feature>
<accession>A0A6L9QMN0</accession>
<organism evidence="2 3">
    <name type="scientific">Actinomadura bangladeshensis</name>
    <dbReference type="NCBI Taxonomy" id="453573"/>
    <lineage>
        <taxon>Bacteria</taxon>
        <taxon>Bacillati</taxon>
        <taxon>Actinomycetota</taxon>
        <taxon>Actinomycetes</taxon>
        <taxon>Streptosporangiales</taxon>
        <taxon>Thermomonosporaceae</taxon>
        <taxon>Actinomadura</taxon>
    </lineage>
</organism>
<keyword evidence="1" id="KW-1133">Transmembrane helix</keyword>
<dbReference type="EMBL" id="JAAGLI010000832">
    <property type="protein sequence ID" value="NEA26799.1"/>
    <property type="molecule type" value="Genomic_DNA"/>
</dbReference>
<reference evidence="2 3" key="1">
    <citation type="submission" date="2020-01" db="EMBL/GenBank/DDBJ databases">
        <title>Insect and environment-associated Actinomycetes.</title>
        <authorList>
            <person name="Currrie C."/>
            <person name="Chevrette M."/>
            <person name="Carlson C."/>
            <person name="Stubbendieck R."/>
            <person name="Wendt-Pienkowski E."/>
        </authorList>
    </citation>
    <scope>NUCLEOTIDE SEQUENCE [LARGE SCALE GENOMIC DNA]</scope>
    <source>
        <strain evidence="2 3">SID10258</strain>
    </source>
</reference>
<name>A0A6L9QMN0_9ACTN</name>
<keyword evidence="1" id="KW-0812">Transmembrane</keyword>
<proteinExistence type="predicted"/>
<comment type="caution">
    <text evidence="2">The sequence shown here is derived from an EMBL/GenBank/DDBJ whole genome shotgun (WGS) entry which is preliminary data.</text>
</comment>
<keyword evidence="1" id="KW-0472">Membrane</keyword>
<gene>
    <name evidence="2" type="ORF">G3I70_30505</name>
</gene>
<evidence type="ECO:0000313" key="2">
    <source>
        <dbReference type="EMBL" id="NEA26799.1"/>
    </source>
</evidence>
<dbReference type="Proteomes" id="UP000475532">
    <property type="component" value="Unassembled WGS sequence"/>
</dbReference>
<evidence type="ECO:0000256" key="1">
    <source>
        <dbReference type="SAM" id="Phobius"/>
    </source>
</evidence>
<dbReference type="AlphaFoldDB" id="A0A6L9QMN0"/>
<feature type="non-terminal residue" evidence="2">
    <location>
        <position position="1"/>
    </location>
</feature>
<evidence type="ECO:0000313" key="3">
    <source>
        <dbReference type="Proteomes" id="UP000475532"/>
    </source>
</evidence>